<organism evidence="2 3">
    <name type="scientific">Lutibacter agarilyticus</name>
    <dbReference type="NCBI Taxonomy" id="1109740"/>
    <lineage>
        <taxon>Bacteria</taxon>
        <taxon>Pseudomonadati</taxon>
        <taxon>Bacteroidota</taxon>
        <taxon>Flavobacteriia</taxon>
        <taxon>Flavobacteriales</taxon>
        <taxon>Flavobacteriaceae</taxon>
        <taxon>Lutibacter</taxon>
    </lineage>
</organism>
<keyword evidence="1" id="KW-0732">Signal</keyword>
<evidence type="ECO:0000313" key="3">
    <source>
        <dbReference type="Proteomes" id="UP000198384"/>
    </source>
</evidence>
<feature type="signal peptide" evidence="1">
    <location>
        <begin position="1"/>
        <end position="19"/>
    </location>
</feature>
<dbReference type="InterPro" id="IPR021428">
    <property type="entry name" value="DUF3078"/>
</dbReference>
<dbReference type="OrthoDB" id="1495718at2"/>
<evidence type="ECO:0000256" key="1">
    <source>
        <dbReference type="SAM" id="SignalP"/>
    </source>
</evidence>
<evidence type="ECO:0000313" key="2">
    <source>
        <dbReference type="EMBL" id="SNR37977.1"/>
    </source>
</evidence>
<protein>
    <recommendedName>
        <fullName evidence="4">DUF3078 domain-containing protein</fullName>
    </recommendedName>
</protein>
<dbReference type="AlphaFoldDB" id="A0A238VUZ0"/>
<gene>
    <name evidence="2" type="ORF">SAMN06265371_102115</name>
</gene>
<dbReference type="EMBL" id="FZNT01000002">
    <property type="protein sequence ID" value="SNR37977.1"/>
    <property type="molecule type" value="Genomic_DNA"/>
</dbReference>
<dbReference type="Pfam" id="PF11276">
    <property type="entry name" value="DUF3078"/>
    <property type="match status" value="1"/>
</dbReference>
<accession>A0A238VUZ0</accession>
<feature type="chain" id="PRO_5012172774" description="DUF3078 domain-containing protein" evidence="1">
    <location>
        <begin position="20"/>
        <end position="289"/>
    </location>
</feature>
<reference evidence="2 3" key="1">
    <citation type="submission" date="2017-06" db="EMBL/GenBank/DDBJ databases">
        <authorList>
            <person name="Kim H.J."/>
            <person name="Triplett B.A."/>
        </authorList>
    </citation>
    <scope>NUCLEOTIDE SEQUENCE [LARGE SCALE GENOMIC DNA]</scope>
    <source>
        <strain evidence="2 3">DSM 29150</strain>
    </source>
</reference>
<dbReference type="RefSeq" id="WP_089380325.1">
    <property type="nucleotide sequence ID" value="NZ_FZNT01000002.1"/>
</dbReference>
<proteinExistence type="predicted"/>
<name>A0A238VUZ0_9FLAO</name>
<evidence type="ECO:0008006" key="4">
    <source>
        <dbReference type="Google" id="ProtNLM"/>
    </source>
</evidence>
<keyword evidence="3" id="KW-1185">Reference proteome</keyword>
<dbReference type="Proteomes" id="UP000198384">
    <property type="component" value="Unassembled WGS sequence"/>
</dbReference>
<sequence>MKKVILSMVAVISFSLSFAQEKTKDTTYWNKEGKISFLFNQSAFSNWVAGGENTIAGNLGVDYTFDYVKDKITWNNRIVASYGLTNSKNNEFTKKTDDRLQLNSVIGLKAKNYWSYSFFLNFNTQFAKGYEYGKDANGKEIRTEYTNFMSPGYLAFGPGLLWEKNKNLKFNISPVAVKLVFVDKAFTLPNDKYFGVEEGKGLRTELGLRASGYAKFNIMENISMENILVLYTNYLEDPQNVDLDYTMNLTLDVNKYISANLIFQAVYDDNAFEGFQIREVFGIGVNYNW</sequence>